<feature type="compositionally biased region" description="Polar residues" evidence="1">
    <location>
        <begin position="144"/>
        <end position="154"/>
    </location>
</feature>
<name>A0A0N0P5X1_LEPSE</name>
<feature type="compositionally biased region" description="Basic and acidic residues" evidence="1">
    <location>
        <begin position="714"/>
        <end position="725"/>
    </location>
</feature>
<evidence type="ECO:0000313" key="2">
    <source>
        <dbReference type="EMBL" id="KPI86487.1"/>
    </source>
</evidence>
<feature type="compositionally biased region" description="Basic and acidic residues" evidence="1">
    <location>
        <begin position="308"/>
        <end position="327"/>
    </location>
</feature>
<dbReference type="AlphaFoldDB" id="A0A0N0P5X1"/>
<feature type="compositionally biased region" description="Polar residues" evidence="1">
    <location>
        <begin position="739"/>
        <end position="752"/>
    </location>
</feature>
<protein>
    <submittedName>
        <fullName evidence="2">Uncharacterized protein</fullName>
    </submittedName>
</protein>
<feature type="region of interest" description="Disordered" evidence="1">
    <location>
        <begin position="395"/>
        <end position="422"/>
    </location>
</feature>
<dbReference type="Proteomes" id="UP000038009">
    <property type="component" value="Unassembled WGS sequence"/>
</dbReference>
<accession>A0A0N0P5X1</accession>
<feature type="compositionally biased region" description="Polar residues" evidence="1">
    <location>
        <begin position="397"/>
        <end position="415"/>
    </location>
</feature>
<feature type="region of interest" description="Disordered" evidence="1">
    <location>
        <begin position="86"/>
        <end position="108"/>
    </location>
</feature>
<dbReference type="OMA" id="RIDSMDY"/>
<feature type="compositionally biased region" description="Polar residues" evidence="1">
    <location>
        <begin position="181"/>
        <end position="197"/>
    </location>
</feature>
<feature type="region of interest" description="Disordered" evidence="1">
    <location>
        <begin position="137"/>
        <end position="160"/>
    </location>
</feature>
<dbReference type="OrthoDB" id="267088at2759"/>
<gene>
    <name evidence="2" type="ORF">ABL78_4427</name>
</gene>
<sequence>MSRSTRSSMSESCHSLADSMGEEEFLSASPFNPKHLERHRAHRGPCVNKTAFQPEFFRIDSMAYRGRGIVEDNDRVAPVAFALPKGRPAQPPCHPGSAAGAKSSADRKGGRLMSNHMLLDTDRVSSATRHRTNNWDGHCHADGQSINPPSNVPTFSAPPQLMSSMHFPPALSLPFTPSRNGVLHSSLNPRSNRQDVTSAGRANAPKDVTVAPPASSAATASRVHMSTSATTMAPLSPIKRSTDSFNPSAASAPLGVRHPHSSLPPRVPTTSIMVKASPRAGNVDVGRVQRQAGRLDLINLGNSSNNSKGKDADRQSALHGEGHKEEGWVGFIAPLSPGRPSRAEDDGSLPSSALRGTGAANSSSLQSSVSALPMLSMQGSISDNGNNSVSPRVVVRQRNSSPSRAKNSSAMATGTSDAGVSGAAAWAGSNSLQVSGSNVSESNRSNYYFSAPLLGARVRASDSSTSSAKEVASLGPSSVGRSSVMLVTPSNSSNVNVGVSGRTPASPQESISSAFQVSVAPSVVDTPWRSSYSSSCTSSASSTPAATPTATLRLMSDKTPTHRLAAAKRLAVPPISVPNDGACCQVPVPPQPPTRKSLVPMCVPVYDTTVLEVLHPCNNSRSSSIVRPGSPDARQDGVPTNLKTTNEEFLNMARHAQRRRSLLDSEVSSMSNSVRRQYYCLPSTEETSIPNFARRAGDLHVKANGAHKAVTGDTGRERTSTKHSDDDDNDDVEWVPFSTDKSPSTRSCSKRTPASTSPSASPPASRPSFIPSAPQGDRRSSSAVPQDYFLDLCASLHKSGWSPQSERLVTPVPCETGSEAKGTEEDRERLLQDALRAFNHRCRMKQLKD</sequence>
<feature type="compositionally biased region" description="Polar residues" evidence="1">
    <location>
        <begin position="224"/>
        <end position="233"/>
    </location>
</feature>
<evidence type="ECO:0000256" key="1">
    <source>
        <dbReference type="SAM" id="MobiDB-lite"/>
    </source>
</evidence>
<dbReference type="VEuPathDB" id="TriTrypDB:Lsey_0128_0010"/>
<keyword evidence="3" id="KW-1185">Reference proteome</keyword>
<feature type="region of interest" description="Disordered" evidence="1">
    <location>
        <begin position="703"/>
        <end position="783"/>
    </location>
</feature>
<feature type="compositionally biased region" description="Low complexity" evidence="1">
    <location>
        <begin position="208"/>
        <end position="221"/>
    </location>
</feature>
<feature type="region of interest" description="Disordered" evidence="1">
    <location>
        <begin position="803"/>
        <end position="826"/>
    </location>
</feature>
<proteinExistence type="predicted"/>
<organism evidence="2 3">
    <name type="scientific">Leptomonas seymouri</name>
    <dbReference type="NCBI Taxonomy" id="5684"/>
    <lineage>
        <taxon>Eukaryota</taxon>
        <taxon>Discoba</taxon>
        <taxon>Euglenozoa</taxon>
        <taxon>Kinetoplastea</taxon>
        <taxon>Metakinetoplastina</taxon>
        <taxon>Trypanosomatida</taxon>
        <taxon>Trypanosomatidae</taxon>
        <taxon>Leishmaniinae</taxon>
        <taxon>Leptomonas</taxon>
    </lineage>
</organism>
<comment type="caution">
    <text evidence="2">The sequence shown here is derived from an EMBL/GenBank/DDBJ whole genome shotgun (WGS) entry which is preliminary data.</text>
</comment>
<dbReference type="EMBL" id="LJSK01000128">
    <property type="protein sequence ID" value="KPI86487.1"/>
    <property type="molecule type" value="Genomic_DNA"/>
</dbReference>
<feature type="region of interest" description="Disordered" evidence="1">
    <location>
        <begin position="181"/>
        <end position="268"/>
    </location>
</feature>
<evidence type="ECO:0000313" key="3">
    <source>
        <dbReference type="Proteomes" id="UP000038009"/>
    </source>
</evidence>
<feature type="region of interest" description="Disordered" evidence="1">
    <location>
        <begin position="621"/>
        <end position="640"/>
    </location>
</feature>
<feature type="region of interest" description="Disordered" evidence="1">
    <location>
        <begin position="296"/>
        <end position="365"/>
    </location>
</feature>
<reference evidence="2 3" key="1">
    <citation type="journal article" date="2015" name="PLoS Pathog.">
        <title>Leptomonas seymouri: Adaptations to the Dixenous Life Cycle Analyzed by Genome Sequencing, Transcriptome Profiling and Co-infection with Leishmania donovani.</title>
        <authorList>
            <person name="Kraeva N."/>
            <person name="Butenko A."/>
            <person name="Hlavacova J."/>
            <person name="Kostygov A."/>
            <person name="Myskova J."/>
            <person name="Grybchuk D."/>
            <person name="Lestinova T."/>
            <person name="Votypka J."/>
            <person name="Volf P."/>
            <person name="Opperdoes F."/>
            <person name="Flegontov P."/>
            <person name="Lukes J."/>
            <person name="Yurchenko V."/>
        </authorList>
    </citation>
    <scope>NUCLEOTIDE SEQUENCE [LARGE SCALE GENOMIC DNA]</scope>
    <source>
        <strain evidence="2 3">ATCC 30220</strain>
    </source>
</reference>